<organism evidence="2">
    <name type="scientific">marine sediment metagenome</name>
    <dbReference type="NCBI Taxonomy" id="412755"/>
    <lineage>
        <taxon>unclassified sequences</taxon>
        <taxon>metagenomes</taxon>
        <taxon>ecological metagenomes</taxon>
    </lineage>
</organism>
<proteinExistence type="predicted"/>
<reference evidence="2" key="1">
    <citation type="journal article" date="2014" name="Front. Microbiol.">
        <title>High frequency of phylogenetically diverse reductive dehalogenase-homologous genes in deep subseafloor sedimentary metagenomes.</title>
        <authorList>
            <person name="Kawai M."/>
            <person name="Futagami T."/>
            <person name="Toyoda A."/>
            <person name="Takaki Y."/>
            <person name="Nishi S."/>
            <person name="Hori S."/>
            <person name="Arai W."/>
            <person name="Tsubouchi T."/>
            <person name="Morono Y."/>
            <person name="Uchiyama I."/>
            <person name="Ito T."/>
            <person name="Fujiyama A."/>
            <person name="Inagaki F."/>
            <person name="Takami H."/>
        </authorList>
    </citation>
    <scope>NUCLEOTIDE SEQUENCE</scope>
    <source>
        <strain evidence="2">Expedition CK06-06</strain>
    </source>
</reference>
<comment type="caution">
    <text evidence="2">The sequence shown here is derived from an EMBL/GenBank/DDBJ whole genome shotgun (WGS) entry which is preliminary data.</text>
</comment>
<evidence type="ECO:0000256" key="1">
    <source>
        <dbReference type="SAM" id="MobiDB-lite"/>
    </source>
</evidence>
<dbReference type="EMBL" id="BART01040991">
    <property type="protein sequence ID" value="GAH22277.1"/>
    <property type="molecule type" value="Genomic_DNA"/>
</dbReference>
<sequence>FSFDGSRSNDNDRTEIKQDNNNIIHSILPNELIELIELIEPNELRGSAQDINYDQSDDSVSEEEPSLPRMSSSIRTPP</sequence>
<name>X1DPZ9_9ZZZZ</name>
<accession>X1DPZ9</accession>
<protein>
    <submittedName>
        <fullName evidence="2">Uncharacterized protein</fullName>
    </submittedName>
</protein>
<feature type="compositionally biased region" description="Basic and acidic residues" evidence="1">
    <location>
        <begin position="7"/>
        <end position="18"/>
    </location>
</feature>
<feature type="compositionally biased region" description="Polar residues" evidence="1">
    <location>
        <begin position="69"/>
        <end position="78"/>
    </location>
</feature>
<feature type="region of interest" description="Disordered" evidence="1">
    <location>
        <begin position="1"/>
        <end position="20"/>
    </location>
</feature>
<dbReference type="AlphaFoldDB" id="X1DPZ9"/>
<feature type="non-terminal residue" evidence="2">
    <location>
        <position position="1"/>
    </location>
</feature>
<evidence type="ECO:0000313" key="2">
    <source>
        <dbReference type="EMBL" id="GAH22277.1"/>
    </source>
</evidence>
<feature type="compositionally biased region" description="Acidic residues" evidence="1">
    <location>
        <begin position="55"/>
        <end position="65"/>
    </location>
</feature>
<gene>
    <name evidence="2" type="ORF">S01H4_66298</name>
</gene>
<feature type="non-terminal residue" evidence="2">
    <location>
        <position position="78"/>
    </location>
</feature>
<feature type="region of interest" description="Disordered" evidence="1">
    <location>
        <begin position="47"/>
        <end position="78"/>
    </location>
</feature>